<accession>A0ABY5DVY4</accession>
<dbReference type="Proteomes" id="UP001056035">
    <property type="component" value="Chromosome"/>
</dbReference>
<reference evidence="2 3" key="1">
    <citation type="submission" date="2022-06" db="EMBL/GenBank/DDBJ databases">
        <title>Paraconexibacter antarcticus.</title>
        <authorList>
            <person name="Kim C.S."/>
        </authorList>
    </citation>
    <scope>NUCLEOTIDE SEQUENCE [LARGE SCALE GENOMIC DNA]</scope>
    <source>
        <strain evidence="2 3">02-257</strain>
    </source>
</reference>
<proteinExistence type="predicted"/>
<evidence type="ECO:0000313" key="2">
    <source>
        <dbReference type="EMBL" id="UTI65635.1"/>
    </source>
</evidence>
<organism evidence="2 3">
    <name type="scientific">Paraconexibacter antarcticus</name>
    <dbReference type="NCBI Taxonomy" id="2949664"/>
    <lineage>
        <taxon>Bacteria</taxon>
        <taxon>Bacillati</taxon>
        <taxon>Actinomycetota</taxon>
        <taxon>Thermoleophilia</taxon>
        <taxon>Solirubrobacterales</taxon>
        <taxon>Paraconexibacteraceae</taxon>
        <taxon>Paraconexibacter</taxon>
    </lineage>
</organism>
<name>A0ABY5DVY4_9ACTN</name>
<keyword evidence="3" id="KW-1185">Reference proteome</keyword>
<evidence type="ECO:0000313" key="3">
    <source>
        <dbReference type="Proteomes" id="UP001056035"/>
    </source>
</evidence>
<dbReference type="EMBL" id="CP098502">
    <property type="protein sequence ID" value="UTI65635.1"/>
    <property type="molecule type" value="Genomic_DNA"/>
</dbReference>
<sequence>MPKSAAQTVTDVGSLPTQTSTGPLNIHIVLMFDQGKPFVPSTLLSALTTAYGAGKVYSDKDTTNQNNFVFRITP</sequence>
<dbReference type="RefSeq" id="WP_254572314.1">
    <property type="nucleotide sequence ID" value="NZ_CP098502.1"/>
</dbReference>
<feature type="region of interest" description="Disordered" evidence="1">
    <location>
        <begin position="1"/>
        <end position="20"/>
    </location>
</feature>
<protein>
    <submittedName>
        <fullName evidence="2">Uncharacterized protein</fullName>
    </submittedName>
</protein>
<gene>
    <name evidence="2" type="ORF">NBH00_05340</name>
</gene>
<evidence type="ECO:0000256" key="1">
    <source>
        <dbReference type="SAM" id="MobiDB-lite"/>
    </source>
</evidence>